<evidence type="ECO:0000313" key="1">
    <source>
        <dbReference type="EMBL" id="RUM26502.1"/>
    </source>
</evidence>
<organism evidence="1 2">
    <name type="scientific">Rhizobium vallis</name>
    <dbReference type="NCBI Taxonomy" id="634290"/>
    <lineage>
        <taxon>Bacteria</taxon>
        <taxon>Pseudomonadati</taxon>
        <taxon>Pseudomonadota</taxon>
        <taxon>Alphaproteobacteria</taxon>
        <taxon>Hyphomicrobiales</taxon>
        <taxon>Rhizobiaceae</taxon>
        <taxon>Rhizobium/Agrobacterium group</taxon>
        <taxon>Rhizobium</taxon>
    </lineage>
</organism>
<dbReference type="AlphaFoldDB" id="A0A432PPS4"/>
<comment type="caution">
    <text evidence="1">The sequence shown here is derived from an EMBL/GenBank/DDBJ whole genome shotgun (WGS) entry which is preliminary data.</text>
</comment>
<dbReference type="Proteomes" id="UP000278823">
    <property type="component" value="Unassembled WGS sequence"/>
</dbReference>
<dbReference type="RefSeq" id="WP_126920790.1">
    <property type="nucleotide sequence ID" value="NZ_ML133687.1"/>
</dbReference>
<protein>
    <submittedName>
        <fullName evidence="1">Uncharacterized protein</fullName>
    </submittedName>
</protein>
<evidence type="ECO:0000313" key="2">
    <source>
        <dbReference type="Proteomes" id="UP000278823"/>
    </source>
</evidence>
<keyword evidence="2" id="KW-1185">Reference proteome</keyword>
<sequence length="378" mass="41816">MKPKRILVTSDLLRVTGKETSRKGFATNTAFFAALLKPQVSAATRLPVSILEWDDTSSFDGKAVYDMCRLEANGAGWAAIFHADATDELCAFFLPHVENALVIGFEIAPLLQKILSRLDIPFVDLRWHPLRFLDDIFFGFSSNRSEISAAISSYALSSQEVDFHVGLHRATAIRRSAFGEKGPSYNTLIVGQTPFDASLIDDGRIVTLQDYEDSIAALAKAGSIAFRPHPFSPHIGPSLVALLDRHDIARVGSNIDMYALLCDETLQHVVGLSSGTLDEASFFGLPVTRLIPEHFRYLPEATDAPETSREALVYTGVYHAFLSVDFWADILRPELESTWHNGNPVPFKPDRLRHANGSYWGFLDTGGTNLVMPYNTPE</sequence>
<proteinExistence type="predicted"/>
<dbReference type="EMBL" id="RJTH01000002">
    <property type="protein sequence ID" value="RUM26502.1"/>
    <property type="molecule type" value="Genomic_DNA"/>
</dbReference>
<accession>A0A432PPS4</accession>
<dbReference type="OrthoDB" id="8335209at2"/>
<gene>
    <name evidence="1" type="ORF">EFQ99_09640</name>
</gene>
<reference evidence="2" key="1">
    <citation type="submission" date="2018-11" db="EMBL/GenBank/DDBJ databases">
        <title>Rhizobium chutanense sp. nov., isolated from root nodules of Phaseolus vulgaris in China.</title>
        <authorList>
            <person name="Huo Y."/>
        </authorList>
    </citation>
    <scope>NUCLEOTIDE SEQUENCE [LARGE SCALE GENOMIC DNA]</scope>
    <source>
        <strain evidence="2">CCBAU 65647</strain>
    </source>
</reference>
<name>A0A432PPS4_9HYPH</name>